<name>A0A2R4T5I0_9ACTN</name>
<proteinExistence type="predicted"/>
<gene>
    <name evidence="2" type="ORF">SLUN_21825</name>
</gene>
<dbReference type="AlphaFoldDB" id="A0A2R4T5I0"/>
<evidence type="ECO:0000256" key="1">
    <source>
        <dbReference type="SAM" id="MobiDB-lite"/>
    </source>
</evidence>
<accession>A0A2R4T5I0</accession>
<dbReference type="EMBL" id="CP026304">
    <property type="protein sequence ID" value="AVZ74409.1"/>
    <property type="molecule type" value="Genomic_DNA"/>
</dbReference>
<sequence>MGMEHAPMVVHRISPSGGRRLTVRVEGDEQILGLARSDADVIEFLRRAGVEDPDELVLGGSKLARQSLRTGVTSRASSGGGPRPVERRAVPLATAHRTSLVRLLRFLGLTQCAIPGTSVCLSRLDLLTTLSDPCDHWHVDHHERSP</sequence>
<keyword evidence="3" id="KW-1185">Reference proteome</keyword>
<dbReference type="KEGG" id="slk:SLUN_21825"/>
<organism evidence="2 3">
    <name type="scientific">Streptomyces lunaelactis</name>
    <dbReference type="NCBI Taxonomy" id="1535768"/>
    <lineage>
        <taxon>Bacteria</taxon>
        <taxon>Bacillati</taxon>
        <taxon>Actinomycetota</taxon>
        <taxon>Actinomycetes</taxon>
        <taxon>Kitasatosporales</taxon>
        <taxon>Streptomycetaceae</taxon>
        <taxon>Streptomyces</taxon>
    </lineage>
</organism>
<feature type="compositionally biased region" description="Polar residues" evidence="1">
    <location>
        <begin position="68"/>
        <end position="77"/>
    </location>
</feature>
<feature type="region of interest" description="Disordered" evidence="1">
    <location>
        <begin position="68"/>
        <end position="90"/>
    </location>
</feature>
<dbReference type="Proteomes" id="UP000244201">
    <property type="component" value="Chromosome"/>
</dbReference>
<evidence type="ECO:0000313" key="3">
    <source>
        <dbReference type="Proteomes" id="UP000244201"/>
    </source>
</evidence>
<evidence type="ECO:0000313" key="2">
    <source>
        <dbReference type="EMBL" id="AVZ74409.1"/>
    </source>
</evidence>
<protein>
    <submittedName>
        <fullName evidence="2">Uncharacterized protein</fullName>
    </submittedName>
</protein>
<reference evidence="2 3" key="1">
    <citation type="submission" date="2018-01" db="EMBL/GenBank/DDBJ databases">
        <title>Complete genome sequence of Streptomyces lunaelactis MM109T, a Ferroverdin A producer isolated from cave moonmilk deposits.</title>
        <authorList>
            <person name="Naome A."/>
            <person name="Martinet L."/>
            <person name="Maciejewska M."/>
            <person name="Anderssen S."/>
            <person name="Adam D."/>
            <person name="Tenconi E."/>
            <person name="Deflandre B."/>
            <person name="Arguelles-Arias A."/>
            <person name="Calusinska M."/>
            <person name="Copieters W."/>
            <person name="Karim L."/>
            <person name="Hanikenne M."/>
            <person name="Baurain D."/>
            <person name="van Wezel G."/>
            <person name="Smargiasso N."/>
            <person name="de Pauw E."/>
            <person name="Delfosse P."/>
            <person name="Rigali S."/>
        </authorList>
    </citation>
    <scope>NUCLEOTIDE SEQUENCE [LARGE SCALE GENOMIC DNA]</scope>
    <source>
        <strain evidence="2 3">MM109</strain>
    </source>
</reference>